<feature type="domain" description="Peptidase C51" evidence="5">
    <location>
        <begin position="367"/>
        <end position="496"/>
    </location>
</feature>
<evidence type="ECO:0000256" key="3">
    <source>
        <dbReference type="ARBA" id="ARBA00023316"/>
    </source>
</evidence>
<organism evidence="7 8">
    <name type="scientific">Ligilactobacillus pabuli</name>
    <dbReference type="NCBI Taxonomy" id="2886039"/>
    <lineage>
        <taxon>Bacteria</taxon>
        <taxon>Bacillati</taxon>
        <taxon>Bacillota</taxon>
        <taxon>Bacilli</taxon>
        <taxon>Lactobacillales</taxon>
        <taxon>Lactobacillaceae</taxon>
        <taxon>Ligilactobacillus</taxon>
    </lineage>
</organism>
<dbReference type="SUPFAM" id="SSF54001">
    <property type="entry name" value="Cysteine proteinases"/>
    <property type="match status" value="1"/>
</dbReference>
<keyword evidence="3" id="KW-0961">Cell wall biogenesis/degradation</keyword>
<dbReference type="SMART" id="SM00257">
    <property type="entry name" value="LysM"/>
    <property type="match status" value="3"/>
</dbReference>
<protein>
    <recommendedName>
        <fullName evidence="9">LysM peptidoglycan-binding domain-containing protein</fullName>
    </recommendedName>
</protein>
<name>A0ABQ5JQ38_9LACO</name>
<dbReference type="PRINTS" id="PR01852">
    <property type="entry name" value="SIBAPROTEIN"/>
</dbReference>
<feature type="domain" description="LysM" evidence="6">
    <location>
        <begin position="249"/>
        <end position="292"/>
    </location>
</feature>
<feature type="region of interest" description="Disordered" evidence="4">
    <location>
        <begin position="157"/>
        <end position="252"/>
    </location>
</feature>
<evidence type="ECO:0000313" key="7">
    <source>
        <dbReference type="EMBL" id="GKS82406.1"/>
    </source>
</evidence>
<reference evidence="7" key="1">
    <citation type="journal article" date="2022" name="Int. J. Syst. Evol. Microbiol.">
        <title>A novel species of lactic acid bacteria, Ligilactobacillus pabuli sp. nov., isolated from alfalfa silage.</title>
        <authorList>
            <person name="Tohno M."/>
            <person name="Tanizawa Y."/>
            <person name="Sawada H."/>
            <person name="Sakamoto M."/>
            <person name="Ohkuma M."/>
            <person name="Kobayashi H."/>
        </authorList>
    </citation>
    <scope>NUCLEOTIDE SEQUENCE</scope>
    <source>
        <strain evidence="7">AF129</strain>
    </source>
</reference>
<evidence type="ECO:0000313" key="8">
    <source>
        <dbReference type="Proteomes" id="UP001055149"/>
    </source>
</evidence>
<sequence>MEQKAQKLMLGTVGVAGLFLAGGTSVSANTTHKVNAHETVWDLSQKYGVSIQSIEELNHIDTNSHLIFTGQTLKISGESHENVVKKATKTQTPTATSTYEVKAGDSLWSIAQEYQTSVDHLRSLNDLSAGVIFPGQTLKVDGAAVHVAKAATTVAKTTTTPVTPAQPATATTPAKGSTPSVQPAQAAQTPAAPKAAVTPATPAPKQQEAQPAAQTAEKQAPVKEEVAQPEKVQQVAVQKAQPQVSANHKTHKVASGESLYTIAQDFGVSVDSLRTANALESSALQVGQNLTVNDPTKDPTAQPAPQVAKPATPAPAKQQQQASTPAPSQPAKPTTPAPTPAPKPAVEKPAQTPTNVQNTNNNTPAPTPTPAPTVNHGNGYNPSGNTYDWGQCTWFAKDRASWAGNYWGNGGNWDASARAQGFAVDNHPTAGSLVVFHPGQSVGGQWTADGYAGHVAYVESVSGNTITISQGGMGFSNPGGPNYQTISNAGQYTYIHH</sequence>
<evidence type="ECO:0000256" key="2">
    <source>
        <dbReference type="ARBA" id="ARBA00022801"/>
    </source>
</evidence>
<feature type="compositionally biased region" description="Low complexity" evidence="4">
    <location>
        <begin position="157"/>
        <end position="219"/>
    </location>
</feature>
<dbReference type="PANTHER" id="PTHR33734">
    <property type="entry name" value="LYSM DOMAIN-CONTAINING GPI-ANCHORED PROTEIN 2"/>
    <property type="match status" value="1"/>
</dbReference>
<dbReference type="Proteomes" id="UP001055149">
    <property type="component" value="Unassembled WGS sequence"/>
</dbReference>
<dbReference type="InterPro" id="IPR009148">
    <property type="entry name" value="PcsB-like"/>
</dbReference>
<dbReference type="PROSITE" id="PS50911">
    <property type="entry name" value="CHAP"/>
    <property type="match status" value="1"/>
</dbReference>
<feature type="domain" description="LysM" evidence="6">
    <location>
        <begin position="97"/>
        <end position="140"/>
    </location>
</feature>
<dbReference type="SUPFAM" id="SSF54106">
    <property type="entry name" value="LysM domain"/>
    <property type="match status" value="3"/>
</dbReference>
<proteinExistence type="predicted"/>
<keyword evidence="2" id="KW-0378">Hydrolase</keyword>
<feature type="compositionally biased region" description="Low complexity" evidence="4">
    <location>
        <begin position="299"/>
        <end position="326"/>
    </location>
</feature>
<dbReference type="CDD" id="cd00118">
    <property type="entry name" value="LysM"/>
    <property type="match status" value="3"/>
</dbReference>
<evidence type="ECO:0000256" key="4">
    <source>
        <dbReference type="SAM" id="MobiDB-lite"/>
    </source>
</evidence>
<comment type="caution">
    <text evidence="7">The sequence shown here is derived from an EMBL/GenBank/DDBJ whole genome shotgun (WGS) entry which is preliminary data.</text>
</comment>
<dbReference type="EMBL" id="BQXH01000032">
    <property type="protein sequence ID" value="GKS82406.1"/>
    <property type="molecule type" value="Genomic_DNA"/>
</dbReference>
<dbReference type="Gene3D" id="3.90.1720.10">
    <property type="entry name" value="endopeptidase domain like (from Nostoc punctiforme)"/>
    <property type="match status" value="1"/>
</dbReference>
<dbReference type="PANTHER" id="PTHR33734:SF22">
    <property type="entry name" value="MEMBRANE-BOUND LYTIC MUREIN TRANSGLYCOSYLASE D"/>
    <property type="match status" value="1"/>
</dbReference>
<keyword evidence="8" id="KW-1185">Reference proteome</keyword>
<dbReference type="Pfam" id="PF05257">
    <property type="entry name" value="CHAP"/>
    <property type="match status" value="1"/>
</dbReference>
<feature type="compositionally biased region" description="Low complexity" evidence="4">
    <location>
        <begin position="347"/>
        <end position="364"/>
    </location>
</feature>
<feature type="compositionally biased region" description="Pro residues" evidence="4">
    <location>
        <begin position="327"/>
        <end position="343"/>
    </location>
</feature>
<dbReference type="PROSITE" id="PS51782">
    <property type="entry name" value="LYSM"/>
    <property type="match status" value="3"/>
</dbReference>
<keyword evidence="1" id="KW-0732">Signal</keyword>
<evidence type="ECO:0000259" key="5">
    <source>
        <dbReference type="PROSITE" id="PS50911"/>
    </source>
</evidence>
<dbReference type="RefSeq" id="WP_309296513.1">
    <property type="nucleotide sequence ID" value="NZ_BQXH01000032.1"/>
</dbReference>
<dbReference type="Gene3D" id="3.10.350.10">
    <property type="entry name" value="LysM domain"/>
    <property type="match status" value="3"/>
</dbReference>
<feature type="domain" description="LysM" evidence="6">
    <location>
        <begin position="30"/>
        <end position="75"/>
    </location>
</feature>
<feature type="compositionally biased region" description="Low complexity" evidence="4">
    <location>
        <begin position="229"/>
        <end position="244"/>
    </location>
</feature>
<gene>
    <name evidence="7" type="ORF">LPAF129_20920</name>
</gene>
<evidence type="ECO:0008006" key="9">
    <source>
        <dbReference type="Google" id="ProtNLM"/>
    </source>
</evidence>
<accession>A0ABQ5JQ38</accession>
<evidence type="ECO:0000256" key="1">
    <source>
        <dbReference type="ARBA" id="ARBA00022729"/>
    </source>
</evidence>
<dbReference type="InterPro" id="IPR038765">
    <property type="entry name" value="Papain-like_cys_pep_sf"/>
</dbReference>
<dbReference type="InterPro" id="IPR018392">
    <property type="entry name" value="LysM"/>
</dbReference>
<dbReference type="InterPro" id="IPR007921">
    <property type="entry name" value="CHAP_dom"/>
</dbReference>
<dbReference type="Pfam" id="PF01476">
    <property type="entry name" value="LysM"/>
    <property type="match status" value="3"/>
</dbReference>
<evidence type="ECO:0000259" key="6">
    <source>
        <dbReference type="PROSITE" id="PS51782"/>
    </source>
</evidence>
<dbReference type="InterPro" id="IPR036779">
    <property type="entry name" value="LysM_dom_sf"/>
</dbReference>
<feature type="region of interest" description="Disordered" evidence="4">
    <location>
        <begin position="289"/>
        <end position="379"/>
    </location>
</feature>